<feature type="compositionally biased region" description="Basic residues" evidence="1">
    <location>
        <begin position="23"/>
        <end position="32"/>
    </location>
</feature>
<proteinExistence type="predicted"/>
<dbReference type="Proteomes" id="UP000271974">
    <property type="component" value="Unassembled WGS sequence"/>
</dbReference>
<dbReference type="OrthoDB" id="6151368at2759"/>
<dbReference type="EMBL" id="RQTK01000458">
    <property type="protein sequence ID" value="RUS79323.1"/>
    <property type="molecule type" value="Genomic_DNA"/>
</dbReference>
<name>A0A3S0ZNX6_ELYCH</name>
<evidence type="ECO:0000313" key="2">
    <source>
        <dbReference type="EMBL" id="RUS79323.1"/>
    </source>
</evidence>
<feature type="compositionally biased region" description="Basic and acidic residues" evidence="1">
    <location>
        <begin position="51"/>
        <end position="63"/>
    </location>
</feature>
<evidence type="ECO:0000313" key="3">
    <source>
        <dbReference type="Proteomes" id="UP000271974"/>
    </source>
</evidence>
<feature type="region of interest" description="Disordered" evidence="1">
    <location>
        <begin position="1"/>
        <end position="127"/>
    </location>
</feature>
<accession>A0A3S0ZNX6</accession>
<dbReference type="AlphaFoldDB" id="A0A3S0ZNX6"/>
<reference evidence="2 3" key="1">
    <citation type="submission" date="2019-01" db="EMBL/GenBank/DDBJ databases">
        <title>A draft genome assembly of the solar-powered sea slug Elysia chlorotica.</title>
        <authorList>
            <person name="Cai H."/>
            <person name="Li Q."/>
            <person name="Fang X."/>
            <person name="Li J."/>
            <person name="Curtis N.E."/>
            <person name="Altenburger A."/>
            <person name="Shibata T."/>
            <person name="Feng M."/>
            <person name="Maeda T."/>
            <person name="Schwartz J.A."/>
            <person name="Shigenobu S."/>
            <person name="Lundholm N."/>
            <person name="Nishiyama T."/>
            <person name="Yang H."/>
            <person name="Hasebe M."/>
            <person name="Li S."/>
            <person name="Pierce S.K."/>
            <person name="Wang J."/>
        </authorList>
    </citation>
    <scope>NUCLEOTIDE SEQUENCE [LARGE SCALE GENOMIC DNA]</scope>
    <source>
        <strain evidence="2">EC2010</strain>
        <tissue evidence="2">Whole organism of an adult</tissue>
    </source>
</reference>
<protein>
    <submittedName>
        <fullName evidence="2">Uncharacterized protein</fullName>
    </submittedName>
</protein>
<feature type="compositionally biased region" description="Polar residues" evidence="1">
    <location>
        <begin position="210"/>
        <end position="223"/>
    </location>
</feature>
<gene>
    <name evidence="2" type="ORF">EGW08_012908</name>
</gene>
<feature type="compositionally biased region" description="Polar residues" evidence="1">
    <location>
        <begin position="260"/>
        <end position="274"/>
    </location>
</feature>
<evidence type="ECO:0000256" key="1">
    <source>
        <dbReference type="SAM" id="MobiDB-lite"/>
    </source>
</evidence>
<sequence length="281" mass="30587">MGNNSSSRFSHGVRDAVRACSGGKRRRRHRHASLTEEDDDEARLNTCDSEPLDRGDCGGHERAVSVSRAGSRTSSLAHLGVHDGKAEPKSSLPRGGGSGRHASVSPRLGSRRTSPRIQPRGFHQHQHLHTDTDIHPGVTYQSLGPGHASPALSPTPCCCNFPKSRAWLVDQESQTVTHPLACEETPPHQAPVLEAALSKEYIVKTYSIQHATPSPSPATQTKFADTPTGRKPRPSISPVTQTKFVRLEADTPIGLRSRSQHAQEWTPSPPSTLQIKKCKER</sequence>
<feature type="region of interest" description="Disordered" evidence="1">
    <location>
        <begin position="210"/>
        <end position="281"/>
    </location>
</feature>
<organism evidence="2 3">
    <name type="scientific">Elysia chlorotica</name>
    <name type="common">Eastern emerald elysia</name>
    <name type="synonym">Sea slug</name>
    <dbReference type="NCBI Taxonomy" id="188477"/>
    <lineage>
        <taxon>Eukaryota</taxon>
        <taxon>Metazoa</taxon>
        <taxon>Spiralia</taxon>
        <taxon>Lophotrochozoa</taxon>
        <taxon>Mollusca</taxon>
        <taxon>Gastropoda</taxon>
        <taxon>Heterobranchia</taxon>
        <taxon>Euthyneura</taxon>
        <taxon>Panpulmonata</taxon>
        <taxon>Sacoglossa</taxon>
        <taxon>Placobranchoidea</taxon>
        <taxon>Plakobranchidae</taxon>
        <taxon>Elysia</taxon>
    </lineage>
</organism>
<keyword evidence="3" id="KW-1185">Reference proteome</keyword>
<comment type="caution">
    <text evidence="2">The sequence shown here is derived from an EMBL/GenBank/DDBJ whole genome shotgun (WGS) entry which is preliminary data.</text>
</comment>